<dbReference type="PANTHER" id="PTHR46403">
    <property type="entry name" value="TP53-REGULATED INHIBITOR OF APOPTOSIS 1"/>
    <property type="match status" value="1"/>
</dbReference>
<dbReference type="PANTHER" id="PTHR46403:SF1">
    <property type="entry name" value="TP53-REGULATED INHIBITOR OF APOPTOSIS 1"/>
    <property type="match status" value="1"/>
</dbReference>
<comment type="caution">
    <text evidence="4">The sequence shown here is derived from an EMBL/GenBank/DDBJ whole genome shotgun (WGS) entry which is preliminary data.</text>
</comment>
<accession>A0ABN9EVL4</accession>
<comment type="catalytic activity">
    <reaction evidence="3">
        <text>a 1,2-diacyl-sn-glycero-3-phosphate(in) = a 1,2-diacyl-sn-glycero-3-phosphate(out)</text>
        <dbReference type="Rhea" id="RHEA:36435"/>
        <dbReference type="ChEBI" id="CHEBI:58608"/>
    </reaction>
</comment>
<sequence>MKREYDQCFNRWFAEKFLKGEGSGDPCIELFQRYRTCVQVRPTSIRGTESRHTRAFTVCGRVRRSCQLCSALYVSIGDITFTSCISGTGYRKYKIDKTKPLTTLSMWKRNFT</sequence>
<evidence type="ECO:0000256" key="3">
    <source>
        <dbReference type="ARBA" id="ARBA00023706"/>
    </source>
</evidence>
<dbReference type="Pfam" id="PF05254">
    <property type="entry name" value="UPF0203"/>
    <property type="match status" value="1"/>
</dbReference>
<organism evidence="4 5">
    <name type="scientific">Staurois parvus</name>
    <dbReference type="NCBI Taxonomy" id="386267"/>
    <lineage>
        <taxon>Eukaryota</taxon>
        <taxon>Metazoa</taxon>
        <taxon>Chordata</taxon>
        <taxon>Craniata</taxon>
        <taxon>Vertebrata</taxon>
        <taxon>Euteleostomi</taxon>
        <taxon>Amphibia</taxon>
        <taxon>Batrachia</taxon>
        <taxon>Anura</taxon>
        <taxon>Neobatrachia</taxon>
        <taxon>Ranoidea</taxon>
        <taxon>Ranidae</taxon>
        <taxon>Staurois</taxon>
    </lineage>
</organism>
<name>A0ABN9EVL4_9NEOB</name>
<keyword evidence="2" id="KW-1015">Disulfide bond</keyword>
<evidence type="ECO:0000313" key="5">
    <source>
        <dbReference type="Proteomes" id="UP001162483"/>
    </source>
</evidence>
<dbReference type="EMBL" id="CATNWA010016004">
    <property type="protein sequence ID" value="CAI9588865.1"/>
    <property type="molecule type" value="Genomic_DNA"/>
</dbReference>
<comment type="similarity">
    <text evidence="1">Belongs to the TRIAP1/MDM35 family.</text>
</comment>
<evidence type="ECO:0000256" key="2">
    <source>
        <dbReference type="ARBA" id="ARBA00023157"/>
    </source>
</evidence>
<dbReference type="Proteomes" id="UP001162483">
    <property type="component" value="Unassembled WGS sequence"/>
</dbReference>
<proteinExistence type="inferred from homology"/>
<keyword evidence="5" id="KW-1185">Reference proteome</keyword>
<evidence type="ECO:0000313" key="4">
    <source>
        <dbReference type="EMBL" id="CAI9588865.1"/>
    </source>
</evidence>
<evidence type="ECO:0000256" key="1">
    <source>
        <dbReference type="ARBA" id="ARBA00006196"/>
    </source>
</evidence>
<reference evidence="4" key="1">
    <citation type="submission" date="2023-05" db="EMBL/GenBank/DDBJ databases">
        <authorList>
            <person name="Stuckert A."/>
        </authorList>
    </citation>
    <scope>NUCLEOTIDE SEQUENCE</scope>
</reference>
<protein>
    <submittedName>
        <fullName evidence="4">Uncharacterized protein</fullName>
    </submittedName>
</protein>
<gene>
    <name evidence="4" type="ORF">SPARVUS_LOCUS10815669</name>
</gene>
<dbReference type="InterPro" id="IPR007918">
    <property type="entry name" value="MDM35_apoptosis"/>
</dbReference>